<dbReference type="SMART" id="SM00490">
    <property type="entry name" value="HELICc"/>
    <property type="match status" value="1"/>
</dbReference>
<dbReference type="AlphaFoldDB" id="A0A1Q6DSS3"/>
<accession>A0A1Q6DSS3</accession>
<dbReference type="InterPro" id="IPR001650">
    <property type="entry name" value="Helicase_C-like"/>
</dbReference>
<name>A0A1Q6DSS3_METT1</name>
<evidence type="ECO:0000256" key="2">
    <source>
        <dbReference type="ARBA" id="ARBA00022801"/>
    </source>
</evidence>
<evidence type="ECO:0000313" key="8">
    <source>
        <dbReference type="Proteomes" id="UP000185744"/>
    </source>
</evidence>
<evidence type="ECO:0000256" key="4">
    <source>
        <dbReference type="ARBA" id="ARBA00022840"/>
    </source>
</evidence>
<dbReference type="PROSITE" id="PS51194">
    <property type="entry name" value="HELICASE_CTER"/>
    <property type="match status" value="1"/>
</dbReference>
<dbReference type="Pfam" id="PF04851">
    <property type="entry name" value="ResIII"/>
    <property type="match status" value="1"/>
</dbReference>
<dbReference type="Gene3D" id="3.40.1170.30">
    <property type="match status" value="1"/>
</dbReference>
<feature type="domain" description="Helicase ATP-binding" evidence="5">
    <location>
        <begin position="78"/>
        <end position="221"/>
    </location>
</feature>
<dbReference type="EMBL" id="MSDW01000002">
    <property type="protein sequence ID" value="OKY77377.1"/>
    <property type="molecule type" value="Genomic_DNA"/>
</dbReference>
<dbReference type="GO" id="GO:0003677">
    <property type="term" value="F:DNA binding"/>
    <property type="evidence" value="ECO:0007669"/>
    <property type="project" value="InterPro"/>
</dbReference>
<dbReference type="PANTHER" id="PTHR11274">
    <property type="entry name" value="RAD25/XP-B DNA REPAIR HELICASE"/>
    <property type="match status" value="1"/>
</dbReference>
<gene>
    <name evidence="7" type="ORF">BTN85_2027</name>
</gene>
<dbReference type="InterPro" id="IPR040699">
    <property type="entry name" value="XPB_DRD"/>
</dbReference>
<dbReference type="CDD" id="cd17926">
    <property type="entry name" value="DEXHc_RE"/>
    <property type="match status" value="1"/>
</dbReference>
<dbReference type="GO" id="GO:0016787">
    <property type="term" value="F:hydrolase activity"/>
    <property type="evidence" value="ECO:0007669"/>
    <property type="project" value="UniProtKB-KW"/>
</dbReference>
<feature type="domain" description="Helicase C-terminal" evidence="6">
    <location>
        <begin position="311"/>
        <end position="439"/>
    </location>
</feature>
<dbReference type="SUPFAM" id="SSF52540">
    <property type="entry name" value="P-loop containing nucleoside triphosphate hydrolases"/>
    <property type="match status" value="2"/>
</dbReference>
<dbReference type="Proteomes" id="UP000185744">
    <property type="component" value="Unassembled WGS sequence"/>
</dbReference>
<keyword evidence="3 7" id="KW-0347">Helicase</keyword>
<dbReference type="InterPro" id="IPR050615">
    <property type="entry name" value="ATP-dep_DNA_Helicase"/>
</dbReference>
<proteinExistence type="predicted"/>
<keyword evidence="1" id="KW-0547">Nucleotide-binding</keyword>
<dbReference type="STRING" id="1903181.BTN85_2027"/>
<dbReference type="SMART" id="SM00487">
    <property type="entry name" value="DEXDc"/>
    <property type="match status" value="1"/>
</dbReference>
<dbReference type="InParanoid" id="A0A1Q6DSS3"/>
<dbReference type="Pfam" id="PF00271">
    <property type="entry name" value="Helicase_C"/>
    <property type="match status" value="1"/>
</dbReference>
<dbReference type="PANTHER" id="PTHR11274:SF0">
    <property type="entry name" value="GENERAL TRANSCRIPTION AND DNA REPAIR FACTOR IIH HELICASE SUBUNIT XPB"/>
    <property type="match status" value="1"/>
</dbReference>
<dbReference type="Gene3D" id="3.40.50.300">
    <property type="entry name" value="P-loop containing nucleotide triphosphate hydrolases"/>
    <property type="match status" value="2"/>
</dbReference>
<dbReference type="InterPro" id="IPR006935">
    <property type="entry name" value="Helicase/UvrB_N"/>
</dbReference>
<evidence type="ECO:0000256" key="1">
    <source>
        <dbReference type="ARBA" id="ARBA00022741"/>
    </source>
</evidence>
<evidence type="ECO:0000313" key="7">
    <source>
        <dbReference type="EMBL" id="OKY77377.1"/>
    </source>
</evidence>
<dbReference type="GO" id="GO:0005524">
    <property type="term" value="F:ATP binding"/>
    <property type="evidence" value="ECO:0007669"/>
    <property type="project" value="UniProtKB-KW"/>
</dbReference>
<comment type="caution">
    <text evidence="7">The sequence shown here is derived from an EMBL/GenBank/DDBJ whole genome shotgun (WGS) entry which is preliminary data.</text>
</comment>
<evidence type="ECO:0000256" key="3">
    <source>
        <dbReference type="ARBA" id="ARBA00022806"/>
    </source>
</evidence>
<reference evidence="7" key="1">
    <citation type="submission" date="2016-12" db="EMBL/GenBank/DDBJ databases">
        <title>Discovery of methanogenic haloarchaea.</title>
        <authorList>
            <person name="Sorokin D.Y."/>
            <person name="Makarova K.S."/>
            <person name="Abbas B."/>
            <person name="Ferrer M."/>
            <person name="Golyshin P.N."/>
        </authorList>
    </citation>
    <scope>NUCLEOTIDE SEQUENCE [LARGE SCALE GENOMIC DNA]</scope>
    <source>
        <strain evidence="7">HMET1</strain>
    </source>
</reference>
<keyword evidence="4" id="KW-0067">ATP-binding</keyword>
<dbReference type="InterPro" id="IPR014001">
    <property type="entry name" value="Helicase_ATP-bd"/>
</dbReference>
<evidence type="ECO:0000259" key="6">
    <source>
        <dbReference type="PROSITE" id="PS51194"/>
    </source>
</evidence>
<keyword evidence="2" id="KW-0378">Hydrolase</keyword>
<dbReference type="PROSITE" id="PS51192">
    <property type="entry name" value="HELICASE_ATP_BIND_1"/>
    <property type="match status" value="1"/>
</dbReference>
<keyword evidence="8" id="KW-1185">Reference proteome</keyword>
<dbReference type="GO" id="GO:0004386">
    <property type="term" value="F:helicase activity"/>
    <property type="evidence" value="ECO:0007669"/>
    <property type="project" value="UniProtKB-KW"/>
</dbReference>
<dbReference type="Pfam" id="PF18458">
    <property type="entry name" value="XPB_DRD"/>
    <property type="match status" value="1"/>
</dbReference>
<protein>
    <submittedName>
        <fullName evidence="7">SsDNA-dependent ATPase helicase superfamily II XpB</fullName>
    </submittedName>
</protein>
<evidence type="ECO:0000259" key="5">
    <source>
        <dbReference type="PROSITE" id="PS51192"/>
    </source>
</evidence>
<dbReference type="InterPro" id="IPR027417">
    <property type="entry name" value="P-loop_NTPase"/>
</dbReference>
<organism evidence="7 8">
    <name type="scientific">Methanohalarchaeum thermophilum</name>
    <dbReference type="NCBI Taxonomy" id="1903181"/>
    <lineage>
        <taxon>Archaea</taxon>
        <taxon>Methanobacteriati</taxon>
        <taxon>Methanobacteriota</taxon>
        <taxon>Methanonatronarchaeia</taxon>
        <taxon>Methanonatronarchaeales</taxon>
        <taxon>Methanonatronarchaeaceae</taxon>
        <taxon>Candidatus Methanohalarchaeum</taxon>
    </lineage>
</organism>
<dbReference type="GO" id="GO:0140097">
    <property type="term" value="F:catalytic activity, acting on DNA"/>
    <property type="evidence" value="ECO:0007669"/>
    <property type="project" value="UniProtKB-ARBA"/>
</dbReference>
<sequence>MELRFQKGTIIVDGSYNLPHTRWDDRSGEDRALALHYRDILDYLKNSDIPYEDNVMDLVSCLELKCDIELRPYQEEALDRWRADKRGVLILPTGSGKTYIGMAAIQEVNAPAFVVVPTLDLVDQWRQELKKFDTKIGEYTGREKQIEAITVSTYDSAYNQAENIGNRFKFVVFDEVHHLASEGYRHIAELFASPYRMGLTATYERQDDKHKDLTRLLGGKVYEIETEELTGEYLSKYTVERITVDLTPSEKEEYDEKVEVFRNYLMSSNLQMRGPSDYRKIVMRSGNDPRAWKAVRARNDARQIAYSSNAKLNELANLLKTHRGDRIIIFTRYNDLVYEVADRYLIPPITHKTPKEERRQILQRFKEDKYSAIVSSQVLDEGVDVPDANIGIILSGTGSSREYRQRLGRILRPSSKKAKLYEIVSKGTGEIQTSYRRKT</sequence>